<keyword evidence="2" id="KW-1185">Reference proteome</keyword>
<name>A0ABN7RWL8_OIKDI</name>
<protein>
    <submittedName>
        <fullName evidence="1">Oidioi.mRNA.OKI2018_I69.PAR.g10098.t1.cds</fullName>
    </submittedName>
</protein>
<dbReference type="Proteomes" id="UP001158576">
    <property type="component" value="Chromosome PAR"/>
</dbReference>
<sequence>MEKNSFPWRGDEEKKMLNNYARIARIDEGIRFGCAGALIDKTDFATLLECDYHMFHYMPGFFPKDDNLNHNSSPKDIEDKFKQMVADGEIYIFYGGTGPIHGKFVKVKSTKKMETHMFLETVEEFERPASITPIADLTMYNKKVMQEANEDCVLFGSYRYEHYFLNHPKNSFFAKINVRFQDRDEAERRPILRVNPRNPPREGVGFIPTFEEFGSPIYCKDSGKWFLMAFLDKTSLKTIAQIDELIESSENPDWPDEIFEPMQSEFRVKRDNAEIYIYLLTE</sequence>
<dbReference type="EMBL" id="OU015568">
    <property type="protein sequence ID" value="CAG5082333.1"/>
    <property type="molecule type" value="Genomic_DNA"/>
</dbReference>
<evidence type="ECO:0000313" key="2">
    <source>
        <dbReference type="Proteomes" id="UP001158576"/>
    </source>
</evidence>
<proteinExistence type="predicted"/>
<organism evidence="1 2">
    <name type="scientific">Oikopleura dioica</name>
    <name type="common">Tunicate</name>
    <dbReference type="NCBI Taxonomy" id="34765"/>
    <lineage>
        <taxon>Eukaryota</taxon>
        <taxon>Metazoa</taxon>
        <taxon>Chordata</taxon>
        <taxon>Tunicata</taxon>
        <taxon>Appendicularia</taxon>
        <taxon>Copelata</taxon>
        <taxon>Oikopleuridae</taxon>
        <taxon>Oikopleura</taxon>
    </lineage>
</organism>
<gene>
    <name evidence="1" type="ORF">OKIOD_LOCUS1656</name>
</gene>
<reference evidence="1 2" key="1">
    <citation type="submission" date="2021-04" db="EMBL/GenBank/DDBJ databases">
        <authorList>
            <person name="Bliznina A."/>
        </authorList>
    </citation>
    <scope>NUCLEOTIDE SEQUENCE [LARGE SCALE GENOMIC DNA]</scope>
</reference>
<accession>A0ABN7RWL8</accession>
<evidence type="ECO:0000313" key="1">
    <source>
        <dbReference type="EMBL" id="CAG5082333.1"/>
    </source>
</evidence>